<accession>A0A8T0MMI5</accession>
<evidence type="ECO:0000313" key="3">
    <source>
        <dbReference type="Proteomes" id="UP000823388"/>
    </source>
</evidence>
<proteinExistence type="predicted"/>
<name>A0A8T0MMI5_PANVG</name>
<sequence>MWSAEWGPLASQSQASHRHSRYIPQDRHRCQGSSPPVRPPLRCALPSKALPLRHALPSVAPPLRRALPSIAPPLRGSPSLCLLPSGAARYHGSSPLARRPSIPWNAGIIDWWAPRLVFPLFLA</sequence>
<keyword evidence="3" id="KW-1185">Reference proteome</keyword>
<evidence type="ECO:0000256" key="1">
    <source>
        <dbReference type="SAM" id="MobiDB-lite"/>
    </source>
</evidence>
<protein>
    <submittedName>
        <fullName evidence="2">Uncharacterized protein</fullName>
    </submittedName>
</protein>
<dbReference type="EMBL" id="CM029054">
    <property type="protein sequence ID" value="KAG2538357.1"/>
    <property type="molecule type" value="Genomic_DNA"/>
</dbReference>
<dbReference type="AlphaFoldDB" id="A0A8T0MMI5"/>
<evidence type="ECO:0000313" key="2">
    <source>
        <dbReference type="EMBL" id="KAG2538357.1"/>
    </source>
</evidence>
<organism evidence="2 3">
    <name type="scientific">Panicum virgatum</name>
    <name type="common">Blackwell switchgrass</name>
    <dbReference type="NCBI Taxonomy" id="38727"/>
    <lineage>
        <taxon>Eukaryota</taxon>
        <taxon>Viridiplantae</taxon>
        <taxon>Streptophyta</taxon>
        <taxon>Embryophyta</taxon>
        <taxon>Tracheophyta</taxon>
        <taxon>Spermatophyta</taxon>
        <taxon>Magnoliopsida</taxon>
        <taxon>Liliopsida</taxon>
        <taxon>Poales</taxon>
        <taxon>Poaceae</taxon>
        <taxon>PACMAD clade</taxon>
        <taxon>Panicoideae</taxon>
        <taxon>Panicodae</taxon>
        <taxon>Paniceae</taxon>
        <taxon>Panicinae</taxon>
        <taxon>Panicum</taxon>
        <taxon>Panicum sect. Hiantes</taxon>
    </lineage>
</organism>
<gene>
    <name evidence="2" type="ORF">PVAP13_9NG426128</name>
</gene>
<comment type="caution">
    <text evidence="2">The sequence shown here is derived from an EMBL/GenBank/DDBJ whole genome shotgun (WGS) entry which is preliminary data.</text>
</comment>
<dbReference type="Proteomes" id="UP000823388">
    <property type="component" value="Chromosome 9N"/>
</dbReference>
<reference evidence="2" key="1">
    <citation type="submission" date="2020-05" db="EMBL/GenBank/DDBJ databases">
        <title>WGS assembly of Panicum virgatum.</title>
        <authorList>
            <person name="Lovell J.T."/>
            <person name="Jenkins J."/>
            <person name="Shu S."/>
            <person name="Juenger T.E."/>
            <person name="Schmutz J."/>
        </authorList>
    </citation>
    <scope>NUCLEOTIDE SEQUENCE</scope>
    <source>
        <strain evidence="2">AP13</strain>
    </source>
</reference>
<feature type="region of interest" description="Disordered" evidence="1">
    <location>
        <begin position="1"/>
        <end position="38"/>
    </location>
</feature>